<name>A0A6I4IT54_9FLAO</name>
<dbReference type="InterPro" id="IPR005901">
    <property type="entry name" value="GLPGLI"/>
</dbReference>
<keyword evidence="2" id="KW-1185">Reference proteome</keyword>
<reference evidence="2" key="1">
    <citation type="submission" date="2019-05" db="EMBL/GenBank/DDBJ databases">
        <title>Flavobacterium profundi sp. nov., isolated from a deep-sea seamount.</title>
        <authorList>
            <person name="Zhang D.-C."/>
        </authorList>
    </citation>
    <scope>NUCLEOTIDE SEQUENCE [LARGE SCALE GENOMIC DNA]</scope>
    <source>
        <strain evidence="2">TP390</strain>
    </source>
</reference>
<accession>A0A6I4IT54</accession>
<gene>
    <name evidence="1" type="ORF">GOQ30_12830</name>
</gene>
<dbReference type="RefSeq" id="WP_140998421.1">
    <property type="nucleotide sequence ID" value="NZ_VDCZ01000010.1"/>
</dbReference>
<dbReference type="Proteomes" id="UP000431264">
    <property type="component" value="Unassembled WGS sequence"/>
</dbReference>
<evidence type="ECO:0000313" key="2">
    <source>
        <dbReference type="Proteomes" id="UP000431264"/>
    </source>
</evidence>
<sequence length="253" mass="30001">MKQKILILLFITNFSYSQYKILYDYVNESFDSYGTSKTISKCYLYTDNIQSKFIKDRVINGELEQEFDYPKEDLEKKIKELHKQDVFGDSIGYVVTKFLLKDSIYTRTVVNALFKERSEHKEYKIIEEYKTILNFTCQKAITEIYGREFTVWFTTEIPVNDGPWKLYGLPGLILEAHSADKFHNFYATSIKKINNTSFIYKPVPYEILADREKSWKEAFETSEKNFKYRKSKRPEAKLKVTINSLDMPLIVFE</sequence>
<proteinExistence type="predicted"/>
<dbReference type="AlphaFoldDB" id="A0A6I4IT54"/>
<dbReference type="Pfam" id="PF22252">
    <property type="entry name" value="PNGase_F-II_N"/>
    <property type="match status" value="1"/>
</dbReference>
<comment type="caution">
    <text evidence="1">The sequence shown here is derived from an EMBL/GenBank/DDBJ whole genome shotgun (WGS) entry which is preliminary data.</text>
</comment>
<protein>
    <submittedName>
        <fullName evidence="1">GLPGLI family protein</fullName>
    </submittedName>
</protein>
<dbReference type="EMBL" id="WQLW01000010">
    <property type="protein sequence ID" value="MVO10049.1"/>
    <property type="molecule type" value="Genomic_DNA"/>
</dbReference>
<organism evidence="1 2">
    <name type="scientific">Flavobacterium profundi</name>
    <dbReference type="NCBI Taxonomy" id="1774945"/>
    <lineage>
        <taxon>Bacteria</taxon>
        <taxon>Pseudomonadati</taxon>
        <taxon>Bacteroidota</taxon>
        <taxon>Flavobacteriia</taxon>
        <taxon>Flavobacteriales</taxon>
        <taxon>Flavobacteriaceae</taxon>
        <taxon>Flavobacterium</taxon>
    </lineage>
</organism>
<dbReference type="OrthoDB" id="1440774at2"/>
<evidence type="ECO:0000313" key="1">
    <source>
        <dbReference type="EMBL" id="MVO10049.1"/>
    </source>
</evidence>
<dbReference type="NCBIfam" id="TIGR01200">
    <property type="entry name" value="GLPGLI"/>
    <property type="match status" value="1"/>
</dbReference>